<evidence type="ECO:0000256" key="1">
    <source>
        <dbReference type="SAM" id="Phobius"/>
    </source>
</evidence>
<name>A0A974CZQ3_XENLA</name>
<feature type="transmembrane region" description="Helical" evidence="1">
    <location>
        <begin position="20"/>
        <end position="42"/>
    </location>
</feature>
<keyword evidence="1" id="KW-0472">Membrane</keyword>
<dbReference type="AlphaFoldDB" id="A0A974CZQ3"/>
<evidence type="ECO:0000313" key="3">
    <source>
        <dbReference type="Proteomes" id="UP000694892"/>
    </source>
</evidence>
<protein>
    <submittedName>
        <fullName evidence="2">Uncharacterized protein</fullName>
    </submittedName>
</protein>
<dbReference type="Proteomes" id="UP000694892">
    <property type="component" value="Chromosome 5L"/>
</dbReference>
<proteinExistence type="predicted"/>
<dbReference type="EMBL" id="CM004474">
    <property type="protein sequence ID" value="OCT81536.1"/>
    <property type="molecule type" value="Genomic_DNA"/>
</dbReference>
<sequence>MIISPKKHAMTNMMASWVPTYFFSLLPGFVALKAIITVRVLANTHEREIVNTIPKVTCWRRQHICVGRPMNNKVQRKHNMREMRRRQLRYWLLAFTIGVSRYFLNISRITAVVMDNISEMEDKVAPSWSS</sequence>
<gene>
    <name evidence="2" type="ORF">XELAEV_18028359mg</name>
</gene>
<accession>A0A974CZQ3</accession>
<organism evidence="2 3">
    <name type="scientific">Xenopus laevis</name>
    <name type="common">African clawed frog</name>
    <dbReference type="NCBI Taxonomy" id="8355"/>
    <lineage>
        <taxon>Eukaryota</taxon>
        <taxon>Metazoa</taxon>
        <taxon>Chordata</taxon>
        <taxon>Craniata</taxon>
        <taxon>Vertebrata</taxon>
        <taxon>Euteleostomi</taxon>
        <taxon>Amphibia</taxon>
        <taxon>Batrachia</taxon>
        <taxon>Anura</taxon>
        <taxon>Pipoidea</taxon>
        <taxon>Pipidae</taxon>
        <taxon>Xenopodinae</taxon>
        <taxon>Xenopus</taxon>
        <taxon>Xenopus</taxon>
    </lineage>
</organism>
<reference evidence="3" key="1">
    <citation type="journal article" date="2016" name="Nature">
        <title>Genome evolution in the allotetraploid frog Xenopus laevis.</title>
        <authorList>
            <person name="Session A.M."/>
            <person name="Uno Y."/>
            <person name="Kwon T."/>
            <person name="Chapman J.A."/>
            <person name="Toyoda A."/>
            <person name="Takahashi S."/>
            <person name="Fukui A."/>
            <person name="Hikosaka A."/>
            <person name="Suzuki A."/>
            <person name="Kondo M."/>
            <person name="van Heeringen S.J."/>
            <person name="Quigley I."/>
            <person name="Heinz S."/>
            <person name="Ogino H."/>
            <person name="Ochi H."/>
            <person name="Hellsten U."/>
            <person name="Lyons J.B."/>
            <person name="Simakov O."/>
            <person name="Putnam N."/>
            <person name="Stites J."/>
            <person name="Kuroki Y."/>
            <person name="Tanaka T."/>
            <person name="Michiue T."/>
            <person name="Watanabe M."/>
            <person name="Bogdanovic O."/>
            <person name="Lister R."/>
            <person name="Georgiou G."/>
            <person name="Paranjpe S.S."/>
            <person name="van Kruijsbergen I."/>
            <person name="Shu S."/>
            <person name="Carlson J."/>
            <person name="Kinoshita T."/>
            <person name="Ohta Y."/>
            <person name="Mawaribuchi S."/>
            <person name="Jenkins J."/>
            <person name="Grimwood J."/>
            <person name="Schmutz J."/>
            <person name="Mitros T."/>
            <person name="Mozaffari S.V."/>
            <person name="Suzuki Y."/>
            <person name="Haramoto Y."/>
            <person name="Yamamoto T.S."/>
            <person name="Takagi C."/>
            <person name="Heald R."/>
            <person name="Miller K."/>
            <person name="Haudenschild C."/>
            <person name="Kitzman J."/>
            <person name="Nakayama T."/>
            <person name="Izutsu Y."/>
            <person name="Robert J."/>
            <person name="Fortriede J."/>
            <person name="Burns K."/>
            <person name="Lotay V."/>
            <person name="Karimi K."/>
            <person name="Yasuoka Y."/>
            <person name="Dichmann D.S."/>
            <person name="Flajnik M.F."/>
            <person name="Houston D.W."/>
            <person name="Shendure J."/>
            <person name="DuPasquier L."/>
            <person name="Vize P.D."/>
            <person name="Zorn A.M."/>
            <person name="Ito M."/>
            <person name="Marcotte E.M."/>
            <person name="Wallingford J.B."/>
            <person name="Ito Y."/>
            <person name="Asashima M."/>
            <person name="Ueno N."/>
            <person name="Matsuda Y."/>
            <person name="Veenstra G.J."/>
            <person name="Fujiyama A."/>
            <person name="Harland R.M."/>
            <person name="Taira M."/>
            <person name="Rokhsar D.S."/>
        </authorList>
    </citation>
    <scope>NUCLEOTIDE SEQUENCE [LARGE SCALE GENOMIC DNA]</scope>
    <source>
        <strain evidence="3">J</strain>
    </source>
</reference>
<keyword evidence="1" id="KW-1133">Transmembrane helix</keyword>
<feature type="transmembrane region" description="Helical" evidence="1">
    <location>
        <begin position="88"/>
        <end position="104"/>
    </location>
</feature>
<evidence type="ECO:0000313" key="2">
    <source>
        <dbReference type="EMBL" id="OCT81536.1"/>
    </source>
</evidence>
<keyword evidence="1" id="KW-0812">Transmembrane</keyword>